<keyword evidence="2" id="KW-1185">Reference proteome</keyword>
<comment type="caution">
    <text evidence="1">The sequence shown here is derived from an EMBL/GenBank/DDBJ whole genome shotgun (WGS) entry which is preliminary data.</text>
</comment>
<dbReference type="EMBL" id="RKHK01000001">
    <property type="protein sequence ID" value="ROR72050.1"/>
    <property type="molecule type" value="Genomic_DNA"/>
</dbReference>
<protein>
    <submittedName>
        <fullName evidence="1">Uncharacterized protein</fullName>
    </submittedName>
</protein>
<gene>
    <name evidence="1" type="ORF">EDD31_0396</name>
</gene>
<dbReference type="Proteomes" id="UP000280668">
    <property type="component" value="Unassembled WGS sequence"/>
</dbReference>
<evidence type="ECO:0000313" key="1">
    <source>
        <dbReference type="EMBL" id="ROR72050.1"/>
    </source>
</evidence>
<reference evidence="1 2" key="1">
    <citation type="submission" date="2018-11" db="EMBL/GenBank/DDBJ databases">
        <title>Sequencing the genomes of 1000 actinobacteria strains.</title>
        <authorList>
            <person name="Klenk H.-P."/>
        </authorList>
    </citation>
    <scope>NUCLEOTIDE SEQUENCE [LARGE SCALE GENOMIC DNA]</scope>
    <source>
        <strain evidence="1 2">DSM 11294</strain>
    </source>
</reference>
<evidence type="ECO:0000313" key="2">
    <source>
        <dbReference type="Proteomes" id="UP000280668"/>
    </source>
</evidence>
<dbReference type="RefSeq" id="WP_281270414.1">
    <property type="nucleotide sequence ID" value="NZ_RKHK01000001.1"/>
</dbReference>
<proteinExistence type="predicted"/>
<name>A0A3N2B9U6_9MICO</name>
<accession>A0A3N2B9U6</accession>
<sequence length="42" mass="4361">MRNMTLTAAMPAALATPGGTRAFRVRGGLSLRTRGGEQGIES</sequence>
<organism evidence="1 2">
    <name type="scientific">Bogoriella caseilytica</name>
    <dbReference type="NCBI Taxonomy" id="56055"/>
    <lineage>
        <taxon>Bacteria</taxon>
        <taxon>Bacillati</taxon>
        <taxon>Actinomycetota</taxon>
        <taxon>Actinomycetes</taxon>
        <taxon>Micrococcales</taxon>
        <taxon>Bogoriellaceae</taxon>
        <taxon>Bogoriella</taxon>
    </lineage>
</organism>
<dbReference type="AlphaFoldDB" id="A0A3N2B9U6"/>